<organism evidence="3 4">
    <name type="scientific">Halosegnis rubeus</name>
    <dbReference type="NCBI Taxonomy" id="2212850"/>
    <lineage>
        <taxon>Archaea</taxon>
        <taxon>Methanobacteriati</taxon>
        <taxon>Methanobacteriota</taxon>
        <taxon>Stenosarchaea group</taxon>
        <taxon>Halobacteria</taxon>
        <taxon>Halobacteriales</taxon>
        <taxon>Natronomonadaceae</taxon>
        <taxon>Halosegnis</taxon>
    </lineage>
</organism>
<dbReference type="PANTHER" id="PTHR28008">
    <property type="entry name" value="DOMAIN PROTEIN, PUTATIVE (AFU_ORTHOLOGUE AFUA_3G10980)-RELATED"/>
    <property type="match status" value="1"/>
</dbReference>
<keyword evidence="1" id="KW-0812">Transmembrane</keyword>
<dbReference type="RefSeq" id="WP_152133928.1">
    <property type="nucleotide sequence ID" value="NZ_QKKZ01000002.1"/>
</dbReference>
<accession>A0A5N5U8D3</accession>
<keyword evidence="1" id="KW-0472">Membrane</keyword>
<keyword evidence="1" id="KW-1133">Transmembrane helix</keyword>
<proteinExistence type="predicted"/>
<dbReference type="PANTHER" id="PTHR28008:SF1">
    <property type="entry name" value="DOMAIN PROTEIN, PUTATIVE (AFU_ORTHOLOGUE AFUA_3G10980)-RELATED"/>
    <property type="match status" value="1"/>
</dbReference>
<dbReference type="NCBIfam" id="NF037970">
    <property type="entry name" value="vanZ_1"/>
    <property type="match status" value="1"/>
</dbReference>
<feature type="transmembrane region" description="Helical" evidence="1">
    <location>
        <begin position="100"/>
        <end position="120"/>
    </location>
</feature>
<keyword evidence="4" id="KW-1185">Reference proteome</keyword>
<feature type="transmembrane region" description="Helical" evidence="1">
    <location>
        <begin position="73"/>
        <end position="94"/>
    </location>
</feature>
<dbReference type="InterPro" id="IPR006976">
    <property type="entry name" value="VanZ-like"/>
</dbReference>
<evidence type="ECO:0000256" key="1">
    <source>
        <dbReference type="SAM" id="Phobius"/>
    </source>
</evidence>
<feature type="transmembrane region" description="Helical" evidence="1">
    <location>
        <begin position="12"/>
        <end position="30"/>
    </location>
</feature>
<reference evidence="3 4" key="1">
    <citation type="submission" date="2019-10" db="EMBL/GenBank/DDBJ databases">
        <title>Unraveling microbial dark matter from salterns through culturing: the case of the genus Halosegnis.</title>
        <authorList>
            <person name="Duran-Viseras A."/>
            <person name="Andrei A.-S."/>
            <person name="Vera-Gargallo B."/>
            <person name="Ghai R."/>
            <person name="Sanchez-Porro C."/>
            <person name="Ventosa A."/>
        </authorList>
    </citation>
    <scope>NUCLEOTIDE SEQUENCE [LARGE SCALE GENOMIC DNA]</scope>
    <source>
        <strain evidence="3 4">F18-79</strain>
    </source>
</reference>
<feature type="domain" description="VanZ-like" evidence="2">
    <location>
        <begin position="44"/>
        <end position="115"/>
    </location>
</feature>
<dbReference type="AlphaFoldDB" id="A0A5N5U8D3"/>
<evidence type="ECO:0000259" key="2">
    <source>
        <dbReference type="Pfam" id="PF04892"/>
    </source>
</evidence>
<dbReference type="Pfam" id="PF04892">
    <property type="entry name" value="VanZ"/>
    <property type="match status" value="1"/>
</dbReference>
<evidence type="ECO:0000313" key="3">
    <source>
        <dbReference type="EMBL" id="KAB7514679.1"/>
    </source>
</evidence>
<dbReference type="EMBL" id="QKKZ01000002">
    <property type="protein sequence ID" value="KAB7514679.1"/>
    <property type="molecule type" value="Genomic_DNA"/>
</dbReference>
<name>A0A5N5U8D3_9EURY</name>
<sequence length="129" mass="13967">MHRLPVPALSRRVRYAGVLAVAVFIAYYSLTGTPPGARSGGPLWDKYLHFVAYAGLGATIAYATLDRPLAERVVLVLAMAGLYGVAIELTQGVLPSRYFSIGDMTANVLGAALSLTWLLIERRIRYVSV</sequence>
<dbReference type="Proteomes" id="UP000326865">
    <property type="component" value="Unassembled WGS sequence"/>
</dbReference>
<feature type="transmembrane region" description="Helical" evidence="1">
    <location>
        <begin position="50"/>
        <end position="66"/>
    </location>
</feature>
<gene>
    <name evidence="3" type="ORF">DM867_06060</name>
</gene>
<comment type="caution">
    <text evidence="3">The sequence shown here is derived from an EMBL/GenBank/DDBJ whole genome shotgun (WGS) entry which is preliminary data.</text>
</comment>
<evidence type="ECO:0000313" key="4">
    <source>
        <dbReference type="Proteomes" id="UP000326865"/>
    </source>
</evidence>
<protein>
    <recommendedName>
        <fullName evidence="2">VanZ-like domain-containing protein</fullName>
    </recommendedName>
</protein>